<organism evidence="1 2">
    <name type="scientific">Ephemerocybe angulata</name>
    <dbReference type="NCBI Taxonomy" id="980116"/>
    <lineage>
        <taxon>Eukaryota</taxon>
        <taxon>Fungi</taxon>
        <taxon>Dikarya</taxon>
        <taxon>Basidiomycota</taxon>
        <taxon>Agaricomycotina</taxon>
        <taxon>Agaricomycetes</taxon>
        <taxon>Agaricomycetidae</taxon>
        <taxon>Agaricales</taxon>
        <taxon>Agaricineae</taxon>
        <taxon>Psathyrellaceae</taxon>
        <taxon>Ephemerocybe</taxon>
    </lineage>
</organism>
<dbReference type="Proteomes" id="UP000521943">
    <property type="component" value="Unassembled WGS sequence"/>
</dbReference>
<evidence type="ECO:0000313" key="2">
    <source>
        <dbReference type="Proteomes" id="UP000521943"/>
    </source>
</evidence>
<accession>A0A8H6M3K1</accession>
<proteinExistence type="predicted"/>
<name>A0A8H6M3K1_9AGAR</name>
<dbReference type="AlphaFoldDB" id="A0A8H6M3K1"/>
<reference evidence="1 2" key="1">
    <citation type="submission" date="2020-07" db="EMBL/GenBank/DDBJ databases">
        <title>Comparative genomics of pyrophilous fungi reveals a link between fire events and developmental genes.</title>
        <authorList>
            <consortium name="DOE Joint Genome Institute"/>
            <person name="Steindorff A.S."/>
            <person name="Carver A."/>
            <person name="Calhoun S."/>
            <person name="Stillman K."/>
            <person name="Liu H."/>
            <person name="Lipzen A."/>
            <person name="Pangilinan J."/>
            <person name="Labutti K."/>
            <person name="Bruns T.D."/>
            <person name="Grigoriev I.V."/>
        </authorList>
    </citation>
    <scope>NUCLEOTIDE SEQUENCE [LARGE SCALE GENOMIC DNA]</scope>
    <source>
        <strain evidence="1 2">CBS 144469</strain>
    </source>
</reference>
<comment type="caution">
    <text evidence="1">The sequence shown here is derived from an EMBL/GenBank/DDBJ whole genome shotgun (WGS) entry which is preliminary data.</text>
</comment>
<dbReference type="EMBL" id="JACGCI010000040">
    <property type="protein sequence ID" value="KAF6753290.1"/>
    <property type="molecule type" value="Genomic_DNA"/>
</dbReference>
<protein>
    <submittedName>
        <fullName evidence="1">Uncharacterized protein</fullName>
    </submittedName>
</protein>
<keyword evidence="2" id="KW-1185">Reference proteome</keyword>
<gene>
    <name evidence="1" type="ORF">DFP72DRAFT_1069661</name>
</gene>
<sequence>MPPATAAPTLGLKEGTRVKLNRDVDTFHGKGARGSTGKIAFMNQSMSGKESYKVALDDQGGDLNPVPRDALDLI</sequence>
<evidence type="ECO:0000313" key="1">
    <source>
        <dbReference type="EMBL" id="KAF6753290.1"/>
    </source>
</evidence>